<dbReference type="EMBL" id="JBHEZX010000019">
    <property type="protein sequence ID" value="MFC1413831.1"/>
    <property type="molecule type" value="Genomic_DNA"/>
</dbReference>
<proteinExistence type="predicted"/>
<evidence type="ECO:0000313" key="1">
    <source>
        <dbReference type="EMBL" id="MFC1413831.1"/>
    </source>
</evidence>
<dbReference type="Proteomes" id="UP001592582">
    <property type="component" value="Unassembled WGS sequence"/>
</dbReference>
<gene>
    <name evidence="1" type="ORF">ACEZDG_31680</name>
</gene>
<reference evidence="1 2" key="1">
    <citation type="submission" date="2024-09" db="EMBL/GenBank/DDBJ databases">
        <authorList>
            <person name="Lee S.D."/>
        </authorList>
    </citation>
    <scope>NUCLEOTIDE SEQUENCE [LARGE SCALE GENOMIC DNA]</scope>
    <source>
        <strain evidence="1 2">N1-1</strain>
    </source>
</reference>
<keyword evidence="2" id="KW-1185">Reference proteome</keyword>
<name>A0ABV6VJH3_9ACTN</name>
<sequence>MPTSTLAAPVAAPVVALPAHGLLLLLLQAGLLLLVALVLGRLAARAHLPAVAGELCAGVLLGPTVLGHLSPALFDRLLPASATQFHLLDAVGQFGVILLVGVTGMEVDLALVRRRRGSTLSIATAGLLLPLLLGVGLGSVLPASLIPHSTSRPVFALFLGVALCVSAMPVIAKTLADMNLTHRNVGQLVLAAAMVDDVVGWLLLSVVSAIAVGTNRAGSILWSIGSTVIVVTVVRVLGGPLVRRVMARFERRGDDAGTISASVVIMLLGAAAAQALHLEAMFGAFLAGLLIGVCAPGVLARLAPLRQVVLAVLAPLFFATAGLRIDLTLLRSPVVLGTALLVLAAAVLGKFGGVYLGSRGGRLGPWETLAVGAGLNSRGVIQIVIATAGLSLGVLTTATFTIVILVAITTSVMAAPLLRVAMQHIEHTAEEELRLSERLLPEPADSAAGRTATSTADHSADSTADRSVSRRA</sequence>
<organism evidence="1 2">
    <name type="scientific">Streptacidiphilus alkalitolerans</name>
    <dbReference type="NCBI Taxonomy" id="3342712"/>
    <lineage>
        <taxon>Bacteria</taxon>
        <taxon>Bacillati</taxon>
        <taxon>Actinomycetota</taxon>
        <taxon>Actinomycetes</taxon>
        <taxon>Kitasatosporales</taxon>
        <taxon>Streptomycetaceae</taxon>
        <taxon>Streptacidiphilus</taxon>
    </lineage>
</organism>
<protein>
    <submittedName>
        <fullName evidence="1">Cation:proton antiporter</fullName>
    </submittedName>
</protein>
<dbReference type="Gene3D" id="1.20.1530.20">
    <property type="match status" value="1"/>
</dbReference>
<dbReference type="PANTHER" id="PTHR32468">
    <property type="entry name" value="CATION/H + ANTIPORTER"/>
    <property type="match status" value="1"/>
</dbReference>
<dbReference type="InterPro" id="IPR006153">
    <property type="entry name" value="Cation/H_exchanger_TM"/>
</dbReference>
<dbReference type="InterPro" id="IPR050794">
    <property type="entry name" value="CPA2_transporter"/>
</dbReference>
<comment type="caution">
    <text evidence="1">The sequence shown here is derived from an EMBL/GenBank/DDBJ whole genome shotgun (WGS) entry which is preliminary data.</text>
</comment>
<dbReference type="InterPro" id="IPR038770">
    <property type="entry name" value="Na+/solute_symporter_sf"/>
</dbReference>
<evidence type="ECO:0000313" key="2">
    <source>
        <dbReference type="Proteomes" id="UP001592582"/>
    </source>
</evidence>
<dbReference type="Pfam" id="PF00999">
    <property type="entry name" value="Na_H_Exchanger"/>
    <property type="match status" value="1"/>
</dbReference>
<accession>A0ABV6VJH3</accession>
<dbReference type="PANTHER" id="PTHR32468:SF0">
    <property type="entry name" value="K(+)_H(+) ANTIPORTER 1"/>
    <property type="match status" value="1"/>
</dbReference>